<feature type="domain" description="N-acetyltransferase" evidence="1">
    <location>
        <begin position="14"/>
        <end position="178"/>
    </location>
</feature>
<dbReference type="STRING" id="624147.SAMN04487970_106913"/>
<dbReference type="PANTHER" id="PTHR43415">
    <property type="entry name" value="SPERMIDINE N(1)-ACETYLTRANSFERASE"/>
    <property type="match status" value="1"/>
</dbReference>
<proteinExistence type="predicted"/>
<keyword evidence="2" id="KW-0808">Transferase</keyword>
<organism evidence="2 3">
    <name type="scientific">Paenibacillus tianmuensis</name>
    <dbReference type="NCBI Taxonomy" id="624147"/>
    <lineage>
        <taxon>Bacteria</taxon>
        <taxon>Bacillati</taxon>
        <taxon>Bacillota</taxon>
        <taxon>Bacilli</taxon>
        <taxon>Bacillales</taxon>
        <taxon>Paenibacillaceae</taxon>
        <taxon>Paenibacillus</taxon>
    </lineage>
</organism>
<dbReference type="InterPro" id="IPR016181">
    <property type="entry name" value="Acyl_CoA_acyltransferase"/>
</dbReference>
<name>A0A1G4TUS1_9BACL</name>
<dbReference type="OrthoDB" id="9795206at2"/>
<evidence type="ECO:0000313" key="3">
    <source>
        <dbReference type="Proteomes" id="UP000198601"/>
    </source>
</evidence>
<dbReference type="RefSeq" id="WP_090676874.1">
    <property type="nucleotide sequence ID" value="NZ_FMTT01000069.1"/>
</dbReference>
<dbReference type="Pfam" id="PF13302">
    <property type="entry name" value="Acetyltransf_3"/>
    <property type="match status" value="1"/>
</dbReference>
<evidence type="ECO:0000313" key="2">
    <source>
        <dbReference type="EMBL" id="SCW85094.1"/>
    </source>
</evidence>
<dbReference type="InterPro" id="IPR000182">
    <property type="entry name" value="GNAT_dom"/>
</dbReference>
<dbReference type="GO" id="GO:0016747">
    <property type="term" value="F:acyltransferase activity, transferring groups other than amino-acyl groups"/>
    <property type="evidence" value="ECO:0007669"/>
    <property type="project" value="InterPro"/>
</dbReference>
<dbReference type="AlphaFoldDB" id="A0A1G4TUS1"/>
<dbReference type="Proteomes" id="UP000198601">
    <property type="component" value="Unassembled WGS sequence"/>
</dbReference>
<keyword evidence="3" id="KW-1185">Reference proteome</keyword>
<dbReference type="EMBL" id="FMTT01000069">
    <property type="protein sequence ID" value="SCW85094.1"/>
    <property type="molecule type" value="Genomic_DNA"/>
</dbReference>
<dbReference type="Gene3D" id="3.40.630.30">
    <property type="match status" value="1"/>
</dbReference>
<protein>
    <submittedName>
        <fullName evidence="2">Protein N-acetyltransferase, RimJ/RimL family</fullName>
    </submittedName>
</protein>
<accession>A0A1G4TUS1</accession>
<dbReference type="PANTHER" id="PTHR43415:SF3">
    <property type="entry name" value="GNAT-FAMILY ACETYLTRANSFERASE"/>
    <property type="match status" value="1"/>
</dbReference>
<reference evidence="3" key="1">
    <citation type="submission" date="2016-10" db="EMBL/GenBank/DDBJ databases">
        <authorList>
            <person name="Varghese N."/>
            <person name="Submissions S."/>
        </authorList>
    </citation>
    <scope>NUCLEOTIDE SEQUENCE [LARGE SCALE GENOMIC DNA]</scope>
    <source>
        <strain evidence="3">CGMCC 1.8946</strain>
    </source>
</reference>
<dbReference type="SUPFAM" id="SSF55729">
    <property type="entry name" value="Acyl-CoA N-acyltransferases (Nat)"/>
    <property type="match status" value="1"/>
</dbReference>
<dbReference type="PROSITE" id="PS51186">
    <property type="entry name" value="GNAT"/>
    <property type="match status" value="1"/>
</dbReference>
<sequence>MENYFKEFLTGQSITLQQMTSSDLEAFAKIESEKKALLLTSDEIPFPNTFEDHASFFQSISGEKEEFIFGIFEKSSNELIGSCGVFSINWQNSTCSVGISIGEQWQGKGLGTDAIKTLIHFIFNYVSINKIKLDVFSFNKAAIRSYEKCGFTKEGILRNEIFRFGQFHDVFLFGLLREEWKPDRD</sequence>
<evidence type="ECO:0000259" key="1">
    <source>
        <dbReference type="PROSITE" id="PS51186"/>
    </source>
</evidence>
<gene>
    <name evidence="2" type="ORF">SAMN04487970_106913</name>
</gene>